<dbReference type="AlphaFoldDB" id="A0A6L2NR42"/>
<evidence type="ECO:0000256" key="1">
    <source>
        <dbReference type="SAM" id="MobiDB-lite"/>
    </source>
</evidence>
<organism evidence="2">
    <name type="scientific">Tanacetum cinerariifolium</name>
    <name type="common">Dalmatian daisy</name>
    <name type="synonym">Chrysanthemum cinerariifolium</name>
    <dbReference type="NCBI Taxonomy" id="118510"/>
    <lineage>
        <taxon>Eukaryota</taxon>
        <taxon>Viridiplantae</taxon>
        <taxon>Streptophyta</taxon>
        <taxon>Embryophyta</taxon>
        <taxon>Tracheophyta</taxon>
        <taxon>Spermatophyta</taxon>
        <taxon>Magnoliopsida</taxon>
        <taxon>eudicotyledons</taxon>
        <taxon>Gunneridae</taxon>
        <taxon>Pentapetalae</taxon>
        <taxon>asterids</taxon>
        <taxon>campanulids</taxon>
        <taxon>Asterales</taxon>
        <taxon>Asteraceae</taxon>
        <taxon>Asteroideae</taxon>
        <taxon>Anthemideae</taxon>
        <taxon>Anthemidinae</taxon>
        <taxon>Tanacetum</taxon>
    </lineage>
</organism>
<feature type="region of interest" description="Disordered" evidence="1">
    <location>
        <begin position="41"/>
        <end position="68"/>
    </location>
</feature>
<dbReference type="EMBL" id="BKCJ010009668">
    <property type="protein sequence ID" value="GEU88067.1"/>
    <property type="molecule type" value="Genomic_DNA"/>
</dbReference>
<accession>A0A6L2NR42</accession>
<protein>
    <submittedName>
        <fullName evidence="2">Uncharacterized protein</fullName>
    </submittedName>
</protein>
<name>A0A6L2NR42_TANCI</name>
<gene>
    <name evidence="2" type="ORF">Tci_060045</name>
</gene>
<comment type="caution">
    <text evidence="2">The sequence shown here is derived from an EMBL/GenBank/DDBJ whole genome shotgun (WGS) entry which is preliminary data.</text>
</comment>
<evidence type="ECO:0000313" key="2">
    <source>
        <dbReference type="EMBL" id="GEU88067.1"/>
    </source>
</evidence>
<feature type="compositionally biased region" description="Low complexity" evidence="1">
    <location>
        <begin position="147"/>
        <end position="156"/>
    </location>
</feature>
<proteinExistence type="predicted"/>
<reference evidence="2" key="1">
    <citation type="journal article" date="2019" name="Sci. Rep.">
        <title>Draft genome of Tanacetum cinerariifolium, the natural source of mosquito coil.</title>
        <authorList>
            <person name="Yamashiro T."/>
            <person name="Shiraishi A."/>
            <person name="Satake H."/>
            <person name="Nakayama K."/>
        </authorList>
    </citation>
    <scope>NUCLEOTIDE SEQUENCE</scope>
</reference>
<feature type="region of interest" description="Disordered" evidence="1">
    <location>
        <begin position="139"/>
        <end position="192"/>
    </location>
</feature>
<feature type="compositionally biased region" description="Low complexity" evidence="1">
    <location>
        <begin position="171"/>
        <end position="186"/>
    </location>
</feature>
<sequence length="279" mass="30867">MEILSVSASNNTETKVAIVTIPAIVPEIFQEALASPDYVSTLPDYVSESDPEEEPSEDDPSDDDVPMTAKLKIPFGRPYHFHLNRAHMLLTARKRVHPPPALAPSIETAITKWITTPLLLSSGSSSEYSSVVPSYARPSHRRSRYVSLSSETSHSPSSPPPRKRRRVLIYSSSPSASLSPSPSVGPSRKRCRLPAPPLLATAAVSTPLIKMLPPRNRFKGLSFTPREDAHAKTTIEAKLDDHSEMLGEMYEHLLDMPFSRLEDTEHELQTLRARVIATE</sequence>
<feature type="compositionally biased region" description="Acidic residues" evidence="1">
    <location>
        <begin position="47"/>
        <end position="65"/>
    </location>
</feature>